<dbReference type="Proteomes" id="UP000184386">
    <property type="component" value="Unassembled WGS sequence"/>
</dbReference>
<keyword evidence="1" id="KW-0418">Kinase</keyword>
<sequence>MGITINQNAVNQVDKNTTIYLEGEQIKGVAIILKGRVLAKSKGARVLLGTGNFIGVSDLSFGRYLCSYEAFDEVLFYSFPVKSMEEITDIFNINKDYKGLMSASLSRYVAEIEKVYAQLHNGAKDIYSFTDKYHAKYMELGSKLGYSVSSIAVLNELEPYNEETMLDERKLEYYKECARISVDNWKAFCSYGEAVTLYTLEETQELISQMLNECSRMADYLEKLMLGLINNSDNCLYKGYAALAISIDETGGDNRELIRVVDAIIERINYLEKTFEEKLGRKCNVDRKRMEEIYYVLISKTSNRKEQVDNNFQYTENETKEVTESLEGALQQICVYALYDTEKADDLAKGILDFINLRDKFSTDDRIRILRRRLTQHFYELYELVFLKACKEQNAPKVIDLFLKYGLLDERLLTTDQLRELYFLDDEMVKQNGLCKVYDIKTWLTCVYNGEKEPSKNEFDQEYVDWLRSNRKRGEITEEGERDALTNPVLRAKYEMQNMFRYNSKVVNGQFSTFVPFLWGESIIKSFQNMLLTPERVNTAINNLLEIDYSIFHREVLYVNQAKGIAKEYVMKPVYPDIVLMPVMGYNGVMWQEITGKKKSREGRFIFPIFADANLNDILIKVFGKFRWELCRSIQGNAWNNIKEKSLTSEYADYIQFYRKNRDISEEMREKIKTQIQKGRNNYREIFVIDYEGWMKGESTGAVKLNRIAREILATYCPFKKEIRERLKGMPLFSDAMERQARNTIKKIRDTELKYRSIEKDGGEITPELKDSLSFYKEL</sequence>
<dbReference type="STRING" id="1121322.SAMN02745136_02322"/>
<dbReference type="SUPFAM" id="SSF51206">
    <property type="entry name" value="cAMP-binding domain-like"/>
    <property type="match status" value="1"/>
</dbReference>
<name>A0A1M6RXC0_9FIRM</name>
<organism evidence="1 2">
    <name type="scientific">Anaerocolumna jejuensis DSM 15929</name>
    <dbReference type="NCBI Taxonomy" id="1121322"/>
    <lineage>
        <taxon>Bacteria</taxon>
        <taxon>Bacillati</taxon>
        <taxon>Bacillota</taxon>
        <taxon>Clostridia</taxon>
        <taxon>Lachnospirales</taxon>
        <taxon>Lachnospiraceae</taxon>
        <taxon>Anaerocolumna</taxon>
    </lineage>
</organism>
<dbReference type="RefSeq" id="WP_073276000.1">
    <property type="nucleotide sequence ID" value="NZ_FRAC01000011.1"/>
</dbReference>
<keyword evidence="1" id="KW-0808">Transferase</keyword>
<keyword evidence="2" id="KW-1185">Reference proteome</keyword>
<accession>A0A1M6RXC0</accession>
<reference evidence="1 2" key="1">
    <citation type="submission" date="2016-11" db="EMBL/GenBank/DDBJ databases">
        <authorList>
            <person name="Jaros S."/>
            <person name="Januszkiewicz K."/>
            <person name="Wedrychowicz H."/>
        </authorList>
    </citation>
    <scope>NUCLEOTIDE SEQUENCE [LARGE SCALE GENOMIC DNA]</scope>
    <source>
        <strain evidence="1 2">DSM 15929</strain>
    </source>
</reference>
<dbReference type="EMBL" id="FRAC01000011">
    <property type="protein sequence ID" value="SHK36927.1"/>
    <property type="molecule type" value="Genomic_DNA"/>
</dbReference>
<protein>
    <submittedName>
        <fullName evidence="1">cAMP-binding domain of CRP or a regulatory subunit of cAMP-dependent protein kinases</fullName>
    </submittedName>
</protein>
<dbReference type="InterPro" id="IPR018490">
    <property type="entry name" value="cNMP-bd_dom_sf"/>
</dbReference>
<evidence type="ECO:0000313" key="2">
    <source>
        <dbReference type="Proteomes" id="UP000184386"/>
    </source>
</evidence>
<dbReference type="AlphaFoldDB" id="A0A1M6RXC0"/>
<gene>
    <name evidence="1" type="ORF">SAMN02745136_02322</name>
</gene>
<dbReference type="OrthoDB" id="334160at2"/>
<evidence type="ECO:0000313" key="1">
    <source>
        <dbReference type="EMBL" id="SHK36927.1"/>
    </source>
</evidence>
<dbReference type="GO" id="GO:0016301">
    <property type="term" value="F:kinase activity"/>
    <property type="evidence" value="ECO:0007669"/>
    <property type="project" value="UniProtKB-KW"/>
</dbReference>
<proteinExistence type="predicted"/>